<dbReference type="InterPro" id="IPR010982">
    <property type="entry name" value="Lambda_DNA-bd_dom_sf"/>
</dbReference>
<dbReference type="CDD" id="cd06285">
    <property type="entry name" value="PBP1_LacI-like"/>
    <property type="match status" value="1"/>
</dbReference>
<dbReference type="EMBL" id="CP047020">
    <property type="protein sequence ID" value="QHA10036.1"/>
    <property type="molecule type" value="Genomic_DNA"/>
</dbReference>
<dbReference type="InterPro" id="IPR046335">
    <property type="entry name" value="LacI/GalR-like_sensor"/>
</dbReference>
<keyword evidence="2" id="KW-0238">DNA-binding</keyword>
<keyword evidence="3" id="KW-0804">Transcription</keyword>
<dbReference type="RefSeq" id="WP_158931004.1">
    <property type="nucleotide sequence ID" value="NZ_CP047020.1"/>
</dbReference>
<dbReference type="PROSITE" id="PS50932">
    <property type="entry name" value="HTH_LACI_2"/>
    <property type="match status" value="1"/>
</dbReference>
<protein>
    <submittedName>
        <fullName evidence="5">Substrate-binding domain-containing protein</fullName>
    </submittedName>
</protein>
<dbReference type="Pfam" id="PF00356">
    <property type="entry name" value="LacI"/>
    <property type="match status" value="1"/>
</dbReference>
<gene>
    <name evidence="5" type="ORF">GQF42_36610</name>
</gene>
<dbReference type="SMART" id="SM00354">
    <property type="entry name" value="HTH_LACI"/>
    <property type="match status" value="1"/>
</dbReference>
<evidence type="ECO:0000313" key="6">
    <source>
        <dbReference type="Proteomes" id="UP000436138"/>
    </source>
</evidence>
<dbReference type="Pfam" id="PF13377">
    <property type="entry name" value="Peripla_BP_3"/>
    <property type="match status" value="1"/>
</dbReference>
<keyword evidence="6" id="KW-1185">Reference proteome</keyword>
<dbReference type="Proteomes" id="UP000436138">
    <property type="component" value="Chromosome"/>
</dbReference>
<evidence type="ECO:0000259" key="4">
    <source>
        <dbReference type="PROSITE" id="PS50932"/>
    </source>
</evidence>
<dbReference type="SUPFAM" id="SSF47413">
    <property type="entry name" value="lambda repressor-like DNA-binding domains"/>
    <property type="match status" value="1"/>
</dbReference>
<dbReference type="SUPFAM" id="SSF53822">
    <property type="entry name" value="Periplasmic binding protein-like I"/>
    <property type="match status" value="1"/>
</dbReference>
<dbReference type="GO" id="GO:0000976">
    <property type="term" value="F:transcription cis-regulatory region binding"/>
    <property type="evidence" value="ECO:0007669"/>
    <property type="project" value="TreeGrafter"/>
</dbReference>
<evidence type="ECO:0000256" key="2">
    <source>
        <dbReference type="ARBA" id="ARBA00023125"/>
    </source>
</evidence>
<sequence>MTGEGRSVTLQGIAERLGLHVSTVSRVLNGPADERGRAASGETARRIREVAEELGYRPNPHATSLRTRRSNLVGVLFPRLSEIVVATVYEGIEEEATERGLSTFVTNTHDDPAVQRERIAMVLGRRVDGLIIGDAHLDGAALAYPALERTPFVLVNRRSAADHPAVTCDDYLGGRLVAEHFLALGHREVAVIAGEPFASTGTDRTAGFTDRYRQAGLPLPAHRVHHCPFDTTGGRRAALALLSRPDRPTAVFAVNDLAAIGAMGAARDLGLRLGQDLALAGFNDTPLAAELPVPLTSVRSPMAELGRIAVRQLLLRIAGEKAASQRLHPELVARASTGSALGPPLR</sequence>
<dbReference type="GO" id="GO:0003700">
    <property type="term" value="F:DNA-binding transcription factor activity"/>
    <property type="evidence" value="ECO:0007669"/>
    <property type="project" value="TreeGrafter"/>
</dbReference>
<evidence type="ECO:0000256" key="3">
    <source>
        <dbReference type="ARBA" id="ARBA00023163"/>
    </source>
</evidence>
<dbReference type="CDD" id="cd01392">
    <property type="entry name" value="HTH_LacI"/>
    <property type="match status" value="1"/>
</dbReference>
<dbReference type="KEGG" id="sbro:GQF42_36610"/>
<dbReference type="PANTHER" id="PTHR30146">
    <property type="entry name" value="LACI-RELATED TRANSCRIPTIONAL REPRESSOR"/>
    <property type="match status" value="1"/>
</dbReference>
<reference evidence="5 6" key="1">
    <citation type="submission" date="2019-12" db="EMBL/GenBank/DDBJ databases">
        <title>Streptomyces sp. strain T44 isolated from rhizosphere soil of Broussonetia papyrifera.</title>
        <authorList>
            <person name="Mo P."/>
        </authorList>
    </citation>
    <scope>NUCLEOTIDE SEQUENCE [LARGE SCALE GENOMIC DNA]</scope>
    <source>
        <strain evidence="5 6">T44</strain>
    </source>
</reference>
<dbReference type="InterPro" id="IPR000843">
    <property type="entry name" value="HTH_LacI"/>
</dbReference>
<evidence type="ECO:0000256" key="1">
    <source>
        <dbReference type="ARBA" id="ARBA00023015"/>
    </source>
</evidence>
<dbReference type="AlphaFoldDB" id="A0A6I6NPQ0"/>
<keyword evidence="1" id="KW-0805">Transcription regulation</keyword>
<proteinExistence type="predicted"/>
<accession>A0A6I6NPQ0</accession>
<dbReference type="InterPro" id="IPR028082">
    <property type="entry name" value="Peripla_BP_I"/>
</dbReference>
<dbReference type="Gene3D" id="3.40.50.2300">
    <property type="match status" value="2"/>
</dbReference>
<dbReference type="Gene3D" id="1.10.260.40">
    <property type="entry name" value="lambda repressor-like DNA-binding domains"/>
    <property type="match status" value="1"/>
</dbReference>
<organism evidence="5 6">
    <name type="scientific">Streptomyces broussonetiae</name>
    <dbReference type="NCBI Taxonomy" id="2686304"/>
    <lineage>
        <taxon>Bacteria</taxon>
        <taxon>Bacillati</taxon>
        <taxon>Actinomycetota</taxon>
        <taxon>Actinomycetes</taxon>
        <taxon>Kitasatosporales</taxon>
        <taxon>Streptomycetaceae</taxon>
        <taxon>Streptomyces</taxon>
    </lineage>
</organism>
<evidence type="ECO:0000313" key="5">
    <source>
        <dbReference type="EMBL" id="QHA10036.1"/>
    </source>
</evidence>
<dbReference type="PANTHER" id="PTHR30146:SF153">
    <property type="entry name" value="LACTOSE OPERON REPRESSOR"/>
    <property type="match status" value="1"/>
</dbReference>
<feature type="domain" description="HTH lacI-type" evidence="4">
    <location>
        <begin position="8"/>
        <end position="67"/>
    </location>
</feature>
<name>A0A6I6NPQ0_9ACTN</name>